<dbReference type="EMBL" id="CP099547">
    <property type="protein sequence ID" value="USR79017.1"/>
    <property type="molecule type" value="Genomic_DNA"/>
</dbReference>
<gene>
    <name evidence="8" type="primary">yicI</name>
    <name evidence="8" type="ORF">NG665_06395</name>
</gene>
<dbReference type="InterPro" id="IPR050985">
    <property type="entry name" value="Alpha-glycosidase_related"/>
</dbReference>
<dbReference type="SUPFAM" id="SSF74650">
    <property type="entry name" value="Galactose mutarotase-like"/>
    <property type="match status" value="1"/>
</dbReference>
<dbReference type="Pfam" id="PF01055">
    <property type="entry name" value="Glyco_hydro_31_2nd"/>
    <property type="match status" value="1"/>
</dbReference>
<reference evidence="8" key="1">
    <citation type="submission" date="2022-06" db="EMBL/GenBank/DDBJ databases">
        <title>Complete Genome Sequence of Arcanobacterium pinnipediorum strain DSM 28752 isolated from a harbour seal.</title>
        <authorList>
            <person name="Borowiak M."/>
            <person name="Kreitlow A."/>
            <person name="Alssahen M."/>
            <person name="Malorny B."/>
            <person name="Laemmler C."/>
            <person name="Prenger-Berninghoff E."/>
            <person name="Siebert U."/>
            <person name="Ploetz M."/>
            <person name="Abdulmawjood A."/>
        </authorList>
    </citation>
    <scope>NUCLEOTIDE SEQUENCE</scope>
    <source>
        <strain evidence="8">DSM 28752</strain>
    </source>
</reference>
<feature type="domain" description="Glycoside hydrolase family 31 TIM barrel" evidence="5">
    <location>
        <begin position="259"/>
        <end position="572"/>
    </location>
</feature>
<dbReference type="SUPFAM" id="SSF51445">
    <property type="entry name" value="(Trans)glycosidases"/>
    <property type="match status" value="1"/>
</dbReference>
<evidence type="ECO:0000256" key="4">
    <source>
        <dbReference type="RuleBase" id="RU361185"/>
    </source>
</evidence>
<dbReference type="InterPro" id="IPR025887">
    <property type="entry name" value="Glyco_hydro_31_N_dom"/>
</dbReference>
<evidence type="ECO:0000259" key="5">
    <source>
        <dbReference type="Pfam" id="PF01055"/>
    </source>
</evidence>
<dbReference type="InterPro" id="IPR011013">
    <property type="entry name" value="Gal_mutarotase_sf_dom"/>
</dbReference>
<dbReference type="Gene3D" id="3.20.20.80">
    <property type="entry name" value="Glycosidases"/>
    <property type="match status" value="1"/>
</dbReference>
<name>A0ABY5AGN9_9ACTO</name>
<comment type="similarity">
    <text evidence="1 4">Belongs to the glycosyl hydrolase 31 family.</text>
</comment>
<evidence type="ECO:0000256" key="2">
    <source>
        <dbReference type="ARBA" id="ARBA00022801"/>
    </source>
</evidence>
<dbReference type="PANTHER" id="PTHR43053:SF4">
    <property type="entry name" value="MYOGENESIS-REGULATING GLYCOSIDASE"/>
    <property type="match status" value="1"/>
</dbReference>
<dbReference type="InterPro" id="IPR048395">
    <property type="entry name" value="Glyco_hydro_31_C"/>
</dbReference>
<dbReference type="GO" id="GO:0061634">
    <property type="term" value="F:alpha-D-xyloside xylohydrolase"/>
    <property type="evidence" value="ECO:0007669"/>
    <property type="project" value="UniProtKB-EC"/>
</dbReference>
<dbReference type="NCBIfam" id="NF007940">
    <property type="entry name" value="PRK10658.1"/>
    <property type="match status" value="1"/>
</dbReference>
<dbReference type="Proteomes" id="UP001056109">
    <property type="component" value="Chromosome"/>
</dbReference>
<evidence type="ECO:0000256" key="1">
    <source>
        <dbReference type="ARBA" id="ARBA00007806"/>
    </source>
</evidence>
<accession>A0ABY5AGN9</accession>
<sequence length="783" mass="88743">MKFTDGYWRKLPGLEVHHPREIQSIVAIPDGFRAYAPTRHLNFTGAELDLVMLTVSVRGVSEGIIKVTLEYHQGDKEQNPNFDYIPTTAKTDVTIGECNAELKIGSLSARIQGKDNYKLSFLHDGEEITSAIVKSTGIVFAPDGKRYIHEQLTLQPGETIYGLGERFGAFVKNGQKVEMWNEDGGTASELAYKNIPFYLSSAGYGVIVNHPEKVSYEIASEVNSRVQFSVPGNKLEYFIIAGPTPKEALSRYTHFVGLPPRVPQWSYGLWMSTSFKTDYSETSVNQLLDEFEENDIPVSVLHFDCYWMRPSHWCDFIWDPEKFPDPARMLERLHQRGIKVCVWINPYIAQQSYLFAEGKEKGYLLKDLHGNVRQWDHWQSGMAWVDFTNSQACDWWKSKLRDLLKQGVDAFKTDFGERVPTDVVWHDGSDPEKMHNYYAKLYNQNVYEVIAEEKGEEEALVFARSATLGSQSYPVHWGGDSEPTFVSMAETLRGGLSLAMSGFGYWSHDMGGFEGRPDSDVFTRWYPFGMFSSHSRLHGSDSYRTPWLYGETATKVARRFTHLKNRLLPYILNTQQQVVENGIPFMRPMILEYPEDMGSRYVDTQYFFGDKILVAPVFSRKGEVNVYLPVGGWTNILDGQRIPQAGWVKQIHSEESLPLLVKDGGVIPLGKTSRTINYDPADDPILLVVGASQSEDQKYSVSIAGEEKVSFDIELDSGSVSIKNRGEKVPFRVLIMDKQPIRRISQGSVIDETWVPELGAAVAVLPDKDAQKIEIHFDRLSSL</sequence>
<evidence type="ECO:0000256" key="3">
    <source>
        <dbReference type="ARBA" id="ARBA00023295"/>
    </source>
</evidence>
<protein>
    <submittedName>
        <fullName evidence="8">Alpha-xylosidase</fullName>
        <ecNumber evidence="8">3.2.1.177</ecNumber>
    </submittedName>
</protein>
<dbReference type="InterPro" id="IPR017853">
    <property type="entry name" value="GH"/>
</dbReference>
<dbReference type="Pfam" id="PF13802">
    <property type="entry name" value="Gal_mutarotas_2"/>
    <property type="match status" value="1"/>
</dbReference>
<evidence type="ECO:0000313" key="9">
    <source>
        <dbReference type="Proteomes" id="UP001056109"/>
    </source>
</evidence>
<keyword evidence="2 4" id="KW-0378">Hydrolase</keyword>
<evidence type="ECO:0000313" key="8">
    <source>
        <dbReference type="EMBL" id="USR79017.1"/>
    </source>
</evidence>
<proteinExistence type="inferred from homology"/>
<evidence type="ECO:0000259" key="7">
    <source>
        <dbReference type="Pfam" id="PF21365"/>
    </source>
</evidence>
<dbReference type="Pfam" id="PF21365">
    <property type="entry name" value="Glyco_hydro_31_3rd"/>
    <property type="match status" value="1"/>
</dbReference>
<keyword evidence="3 4" id="KW-0326">Glycosidase</keyword>
<dbReference type="CDD" id="cd06593">
    <property type="entry name" value="GH31_xylosidase_YicI"/>
    <property type="match status" value="1"/>
</dbReference>
<organism evidence="8 9">
    <name type="scientific">Arcanobacterium pinnipediorum</name>
    <dbReference type="NCBI Taxonomy" id="1503041"/>
    <lineage>
        <taxon>Bacteria</taxon>
        <taxon>Bacillati</taxon>
        <taxon>Actinomycetota</taxon>
        <taxon>Actinomycetes</taxon>
        <taxon>Actinomycetales</taxon>
        <taxon>Actinomycetaceae</taxon>
        <taxon>Arcanobacterium</taxon>
    </lineage>
</organism>
<dbReference type="InterPro" id="IPR000322">
    <property type="entry name" value="Glyco_hydro_31_TIM"/>
</dbReference>
<dbReference type="Gene3D" id="2.60.40.1180">
    <property type="entry name" value="Golgi alpha-mannosidase II"/>
    <property type="match status" value="1"/>
</dbReference>
<feature type="domain" description="Glycosyl hydrolase family 31 C-terminal" evidence="7">
    <location>
        <begin position="582"/>
        <end position="667"/>
    </location>
</feature>
<dbReference type="PANTHER" id="PTHR43053">
    <property type="entry name" value="GLYCOSIDASE FAMILY 31"/>
    <property type="match status" value="1"/>
</dbReference>
<dbReference type="SUPFAM" id="SSF51011">
    <property type="entry name" value="Glycosyl hydrolase domain"/>
    <property type="match status" value="1"/>
</dbReference>
<dbReference type="InterPro" id="IPR013780">
    <property type="entry name" value="Glyco_hydro_b"/>
</dbReference>
<dbReference type="RefSeq" id="WP_252672886.1">
    <property type="nucleotide sequence ID" value="NZ_CP099547.1"/>
</dbReference>
<dbReference type="Gene3D" id="2.60.40.1760">
    <property type="entry name" value="glycosyl hydrolase (family 31)"/>
    <property type="match status" value="1"/>
</dbReference>
<dbReference type="CDD" id="cd14752">
    <property type="entry name" value="GH31_N"/>
    <property type="match status" value="1"/>
</dbReference>
<evidence type="ECO:0000259" key="6">
    <source>
        <dbReference type="Pfam" id="PF13802"/>
    </source>
</evidence>
<feature type="domain" description="Glycoside hydrolase family 31 N-terminal" evidence="6">
    <location>
        <begin position="55"/>
        <end position="216"/>
    </location>
</feature>
<dbReference type="EC" id="3.2.1.177" evidence="8"/>
<keyword evidence="9" id="KW-1185">Reference proteome</keyword>